<dbReference type="PANTHER" id="PTHR43335:SF4">
    <property type="entry name" value="ABC TRANSPORTER, ATP-BINDING PROTEIN"/>
    <property type="match status" value="1"/>
</dbReference>
<comment type="similarity">
    <text evidence="1">Belongs to the ABC transporter superfamily.</text>
</comment>
<dbReference type="SUPFAM" id="SSF52540">
    <property type="entry name" value="P-loop containing nucleoside triphosphate hydrolases"/>
    <property type="match status" value="1"/>
</dbReference>
<proteinExistence type="inferred from homology"/>
<evidence type="ECO:0000313" key="5">
    <source>
        <dbReference type="Proteomes" id="UP000255425"/>
    </source>
</evidence>
<feature type="domain" description="ABC transporter" evidence="3">
    <location>
        <begin position="13"/>
        <end position="129"/>
    </location>
</feature>
<dbReference type="AlphaFoldDB" id="A0A380H632"/>
<accession>A0A380H632</accession>
<evidence type="ECO:0000313" key="4">
    <source>
        <dbReference type="EMBL" id="SUM71941.1"/>
    </source>
</evidence>
<dbReference type="EMBL" id="UHDZ01000001">
    <property type="protein sequence ID" value="SUM71941.1"/>
    <property type="molecule type" value="Genomic_DNA"/>
</dbReference>
<keyword evidence="5" id="KW-1185">Reference proteome</keyword>
<name>A0A380H632_9STAP</name>
<dbReference type="Gene3D" id="3.40.50.300">
    <property type="entry name" value="P-loop containing nucleotide triphosphate hydrolases"/>
    <property type="match status" value="1"/>
</dbReference>
<dbReference type="RefSeq" id="WP_420802094.1">
    <property type="nucleotide sequence ID" value="NZ_CP066042.1"/>
</dbReference>
<protein>
    <submittedName>
        <fullName evidence="4">ABC transporter protein</fullName>
        <ecNumber evidence="4">3.6.3.-</ecNumber>
    </submittedName>
</protein>
<dbReference type="InterPro" id="IPR003439">
    <property type="entry name" value="ABC_transporter-like_ATP-bd"/>
</dbReference>
<organism evidence="4 5">
    <name type="scientific">Staphylococcus saccharolyticus</name>
    <dbReference type="NCBI Taxonomy" id="33028"/>
    <lineage>
        <taxon>Bacteria</taxon>
        <taxon>Bacillati</taxon>
        <taxon>Bacillota</taxon>
        <taxon>Bacilli</taxon>
        <taxon>Bacillales</taxon>
        <taxon>Staphylococcaceae</taxon>
        <taxon>Staphylococcus</taxon>
    </lineage>
</organism>
<evidence type="ECO:0000259" key="3">
    <source>
        <dbReference type="Pfam" id="PF00005"/>
    </source>
</evidence>
<keyword evidence="4" id="KW-0378">Hydrolase</keyword>
<evidence type="ECO:0000256" key="1">
    <source>
        <dbReference type="ARBA" id="ARBA00005417"/>
    </source>
</evidence>
<dbReference type="Pfam" id="PF00005">
    <property type="entry name" value="ABC_tran"/>
    <property type="match status" value="1"/>
</dbReference>
<dbReference type="GO" id="GO:0005524">
    <property type="term" value="F:ATP binding"/>
    <property type="evidence" value="ECO:0007669"/>
    <property type="project" value="InterPro"/>
</dbReference>
<dbReference type="EC" id="3.6.3.-" evidence="4"/>
<dbReference type="InterPro" id="IPR027417">
    <property type="entry name" value="P-loop_NTPase"/>
</dbReference>
<dbReference type="GO" id="GO:0016887">
    <property type="term" value="F:ATP hydrolysis activity"/>
    <property type="evidence" value="ECO:0007669"/>
    <property type="project" value="InterPro"/>
</dbReference>
<dbReference type="PANTHER" id="PTHR43335">
    <property type="entry name" value="ABC TRANSPORTER, ATP-BINDING PROTEIN"/>
    <property type="match status" value="1"/>
</dbReference>
<dbReference type="GeneID" id="300272500"/>
<dbReference type="Proteomes" id="UP000255425">
    <property type="component" value="Unassembled WGS sequence"/>
</dbReference>
<sequence length="132" mass="15055">MYINLLRKKVLCDVNFKLLASEMVGLIGSSEAGKSTLMKLIAKTQLPSQGNVYFKNTDIDDSHNMIKDFSFMIGQIYYPELNARQNIENYLKINNKISYSSEIQTMLNIVGLEDNDKKVKNSSYGMKQRDSV</sequence>
<reference evidence="4 5" key="1">
    <citation type="submission" date="2018-06" db="EMBL/GenBank/DDBJ databases">
        <authorList>
            <consortium name="Pathogen Informatics"/>
            <person name="Doyle S."/>
        </authorList>
    </citation>
    <scope>NUCLEOTIDE SEQUENCE [LARGE SCALE GENOMIC DNA]</scope>
    <source>
        <strain evidence="4 5">NCTC11807</strain>
    </source>
</reference>
<evidence type="ECO:0000256" key="2">
    <source>
        <dbReference type="ARBA" id="ARBA00022448"/>
    </source>
</evidence>
<gene>
    <name evidence="4" type="primary">thiQ</name>
    <name evidence="4" type="ORF">NCTC11807_01653</name>
</gene>
<keyword evidence="2" id="KW-0813">Transport</keyword>